<dbReference type="InterPro" id="IPR027924">
    <property type="entry name" value="XkdF"/>
</dbReference>
<evidence type="ECO:0000313" key="2">
    <source>
        <dbReference type="EMBL" id="CAB4148493.1"/>
    </source>
</evidence>
<dbReference type="Pfam" id="PF14550">
    <property type="entry name" value="Peptidase_S78_2"/>
    <property type="match status" value="1"/>
</dbReference>
<dbReference type="EMBL" id="LR796501">
    <property type="protein sequence ID" value="CAB4148493.1"/>
    <property type="molecule type" value="Genomic_DNA"/>
</dbReference>
<sequence length="194" mass="22130">MNKKIKVIEYGVDDEGLLGVFAISVVEQPAIGVDFVALSEQHTVKFKEDFRGLLYGALLIPDQLIYRRDDKTNEEYYVKYSKDTIRSIAYNYLKQNMTNNATVEHAKVVDGVSLVETWIIEGENDKSKNFGFDLPEGTWFGCMKVDNEEVKQQIQNKEVLGFSIEGNFLAEKEMYLSEHVSTLLEELDAILKGE</sequence>
<feature type="domain" description="Phage-like element PBSX protein XkdF" evidence="1">
    <location>
        <begin position="51"/>
        <end position="167"/>
    </location>
</feature>
<evidence type="ECO:0000259" key="1">
    <source>
        <dbReference type="Pfam" id="PF14550"/>
    </source>
</evidence>
<name>A0A6J5MTN8_9CAUD</name>
<accession>A0A6J5MTN8</accession>
<organism evidence="2">
    <name type="scientific">uncultured Caudovirales phage</name>
    <dbReference type="NCBI Taxonomy" id="2100421"/>
    <lineage>
        <taxon>Viruses</taxon>
        <taxon>Duplodnaviria</taxon>
        <taxon>Heunggongvirae</taxon>
        <taxon>Uroviricota</taxon>
        <taxon>Caudoviricetes</taxon>
        <taxon>Peduoviridae</taxon>
        <taxon>Maltschvirus</taxon>
        <taxon>Maltschvirus maltsch</taxon>
    </lineage>
</organism>
<proteinExistence type="predicted"/>
<reference evidence="2" key="1">
    <citation type="submission" date="2020-04" db="EMBL/GenBank/DDBJ databases">
        <authorList>
            <person name="Chiriac C."/>
            <person name="Salcher M."/>
            <person name="Ghai R."/>
            <person name="Kavagutti S V."/>
        </authorList>
    </citation>
    <scope>NUCLEOTIDE SEQUENCE</scope>
</reference>
<protein>
    <submittedName>
        <fullName evidence="2">Phage-like element PBSX protein, XkdF</fullName>
    </submittedName>
</protein>
<gene>
    <name evidence="2" type="ORF">UFOVP533_6</name>
</gene>